<reference evidence="2 3" key="1">
    <citation type="journal article" date="2016" name="Nat. Commun.">
        <title>Thousands of microbial genomes shed light on interconnected biogeochemical processes in an aquifer system.</title>
        <authorList>
            <person name="Anantharaman K."/>
            <person name="Brown C.T."/>
            <person name="Hug L.A."/>
            <person name="Sharon I."/>
            <person name="Castelle C.J."/>
            <person name="Probst A.J."/>
            <person name="Thomas B.C."/>
            <person name="Singh A."/>
            <person name="Wilkins M.J."/>
            <person name="Karaoz U."/>
            <person name="Brodie E.L."/>
            <person name="Williams K.H."/>
            <person name="Hubbard S.S."/>
            <person name="Banfield J.F."/>
        </authorList>
    </citation>
    <scope>NUCLEOTIDE SEQUENCE [LARGE SCALE GENOMIC DNA]</scope>
</reference>
<dbReference type="AlphaFoldDB" id="A0A1F8GTS7"/>
<evidence type="ECO:0000313" key="2">
    <source>
        <dbReference type="EMBL" id="OGN28793.1"/>
    </source>
</evidence>
<accession>A0A1F8GTS7</accession>
<keyword evidence="1" id="KW-0472">Membrane</keyword>
<dbReference type="STRING" id="1802701.A3A33_03365"/>
<dbReference type="NCBIfam" id="TIGR02532">
    <property type="entry name" value="IV_pilin_GFxxxE"/>
    <property type="match status" value="1"/>
</dbReference>
<comment type="caution">
    <text evidence="2">The sequence shown here is derived from an EMBL/GenBank/DDBJ whole genome shotgun (WGS) entry which is preliminary data.</text>
</comment>
<name>A0A1F8GTS7_9BACT</name>
<dbReference type="PROSITE" id="PS00409">
    <property type="entry name" value="PROKAR_NTER_METHYL"/>
    <property type="match status" value="1"/>
</dbReference>
<keyword evidence="1" id="KW-0812">Transmembrane</keyword>
<gene>
    <name evidence="2" type="ORF">A3A33_03365</name>
</gene>
<dbReference type="Proteomes" id="UP000179047">
    <property type="component" value="Unassembled WGS sequence"/>
</dbReference>
<keyword evidence="1" id="KW-1133">Transmembrane helix</keyword>
<feature type="transmembrane region" description="Helical" evidence="1">
    <location>
        <begin position="20"/>
        <end position="40"/>
    </location>
</feature>
<evidence type="ECO:0000256" key="1">
    <source>
        <dbReference type="SAM" id="Phobius"/>
    </source>
</evidence>
<protein>
    <recommendedName>
        <fullName evidence="4">Type IV pilus modification protein PilV</fullName>
    </recommendedName>
</protein>
<evidence type="ECO:0008006" key="4">
    <source>
        <dbReference type="Google" id="ProtNLM"/>
    </source>
</evidence>
<evidence type="ECO:0000313" key="3">
    <source>
        <dbReference type="Proteomes" id="UP000179047"/>
    </source>
</evidence>
<organism evidence="2 3">
    <name type="scientific">Candidatus Yanofskybacteria bacterium RIFCSPLOWO2_01_FULL_49_25</name>
    <dbReference type="NCBI Taxonomy" id="1802701"/>
    <lineage>
        <taxon>Bacteria</taxon>
        <taxon>Candidatus Yanofskyibacteriota</taxon>
    </lineage>
</organism>
<dbReference type="InterPro" id="IPR012902">
    <property type="entry name" value="N_methyl_site"/>
</dbReference>
<sequence length="167" mass="18606">MKIHSILYTLHEKGFTLVEALISLFILSIALTGTFAVIIAQVGTAHLIQENFIASGLAQEGIEVARNLRDSDWFAHNAFGTSLPEGSYRVQWDSIALLPDDPSAFLQKDNSGLYAYANGGTNTPYHRTLQIQYPSVDEIQIIVLVSWQNRTGPKSLSAEEHLYNWNQ</sequence>
<dbReference type="Pfam" id="PF07963">
    <property type="entry name" value="N_methyl"/>
    <property type="match status" value="1"/>
</dbReference>
<proteinExistence type="predicted"/>
<dbReference type="EMBL" id="MGKP01000012">
    <property type="protein sequence ID" value="OGN28793.1"/>
    <property type="molecule type" value="Genomic_DNA"/>
</dbReference>